<sequence length="476" mass="53483">MSATSNMSRIVVVAISFLLCLTPSFAHNVTNNTTTTLTPSTKIYKGCFNKLYAFGDSSTDTGNAQSLGGLTSFSYAYPYGQTFFKETNGRLSDGRLLIDFVAEKFNLPFLPPYTNTTADFSHGANFAVAGSTSLPTEYYVRHRVGRTITWKDLPENFQVQTDWFFKFLHRNICVGKDLGMCEPSFDEALFWVGDMGTADYYRTFGNRVSTDALTKMAVENVCKIVKTLLNSGAKNVMVQGLPPTGCFPLDLSLSPKKDRDELGCARKVNEIIVVHNDLLQLKLKEIEKEYQGVAIMYADYWTAYRTILKEHVKYGFTEPLKACCGEGGRYNFDFHSVCGSGTSVVCPDPSKYVNWDGIHPTEAMFKSLANLFFDGGFCRPAFDQLIRSQKCVSRETRLGNGCDSPNMGNTWEAFTILHFGMVVIRVGNVVGSYFEATMFRDENVVKSHFEAFVMRFGKHFLFFFFLPREIDTPNQS</sequence>
<dbReference type="InterPro" id="IPR001087">
    <property type="entry name" value="GDSL"/>
</dbReference>
<dbReference type="SUPFAM" id="SSF52266">
    <property type="entry name" value="SGNH hydrolase"/>
    <property type="match status" value="1"/>
</dbReference>
<keyword evidence="2 5" id="KW-0732">Signal</keyword>
<evidence type="ECO:0000256" key="2">
    <source>
        <dbReference type="ARBA" id="ARBA00022729"/>
    </source>
</evidence>
<dbReference type="PANTHER" id="PTHR22835:SF532">
    <property type="entry name" value="SERINE-RICH ADHESIN FOR PLATELETS-LIKE ISOFORM X1"/>
    <property type="match status" value="1"/>
</dbReference>
<evidence type="ECO:0000256" key="1">
    <source>
        <dbReference type="ARBA" id="ARBA00008668"/>
    </source>
</evidence>
<dbReference type="InterPro" id="IPR036514">
    <property type="entry name" value="SGNH_hydro_sf"/>
</dbReference>
<proteinExistence type="inferred from homology"/>
<feature type="signal peptide" evidence="5">
    <location>
        <begin position="1"/>
        <end position="26"/>
    </location>
</feature>
<dbReference type="OrthoDB" id="1600564at2759"/>
<accession>A0A7J7NE95</accession>
<dbReference type="CDD" id="cd01837">
    <property type="entry name" value="SGNH_plant_lipase_like"/>
    <property type="match status" value="1"/>
</dbReference>
<evidence type="ECO:0000256" key="4">
    <source>
        <dbReference type="ARBA" id="ARBA00023180"/>
    </source>
</evidence>
<reference evidence="6 7" key="1">
    <citation type="journal article" date="2020" name="IScience">
        <title>Genome Sequencing of the Endangered Kingdonia uniflora (Circaeasteraceae, Ranunculales) Reveals Potential Mechanisms of Evolutionary Specialization.</title>
        <authorList>
            <person name="Sun Y."/>
            <person name="Deng T."/>
            <person name="Zhang A."/>
            <person name="Moore M.J."/>
            <person name="Landis J.B."/>
            <person name="Lin N."/>
            <person name="Zhang H."/>
            <person name="Zhang X."/>
            <person name="Huang J."/>
            <person name="Zhang X."/>
            <person name="Sun H."/>
            <person name="Wang H."/>
        </authorList>
    </citation>
    <scope>NUCLEOTIDE SEQUENCE [LARGE SCALE GENOMIC DNA]</scope>
    <source>
        <strain evidence="6">TB1705</strain>
        <tissue evidence="6">Leaf</tissue>
    </source>
</reference>
<dbReference type="Pfam" id="PF00657">
    <property type="entry name" value="Lipase_GDSL"/>
    <property type="match status" value="1"/>
</dbReference>
<dbReference type="PANTHER" id="PTHR22835">
    <property type="entry name" value="ZINC FINGER FYVE DOMAIN CONTAINING PROTEIN"/>
    <property type="match status" value="1"/>
</dbReference>
<keyword evidence="3" id="KW-0378">Hydrolase</keyword>
<evidence type="ECO:0000256" key="5">
    <source>
        <dbReference type="SAM" id="SignalP"/>
    </source>
</evidence>
<name>A0A7J7NE95_9MAGN</name>
<evidence type="ECO:0000313" key="7">
    <source>
        <dbReference type="Proteomes" id="UP000541444"/>
    </source>
</evidence>
<dbReference type="InterPro" id="IPR035669">
    <property type="entry name" value="SGNH_plant_lipase-like"/>
</dbReference>
<dbReference type="AlphaFoldDB" id="A0A7J7NE95"/>
<dbReference type="Gene3D" id="3.40.50.1110">
    <property type="entry name" value="SGNH hydrolase"/>
    <property type="match status" value="1"/>
</dbReference>
<feature type="chain" id="PRO_5029843516" evidence="5">
    <location>
        <begin position="27"/>
        <end position="476"/>
    </location>
</feature>
<organism evidence="6 7">
    <name type="scientific">Kingdonia uniflora</name>
    <dbReference type="NCBI Taxonomy" id="39325"/>
    <lineage>
        <taxon>Eukaryota</taxon>
        <taxon>Viridiplantae</taxon>
        <taxon>Streptophyta</taxon>
        <taxon>Embryophyta</taxon>
        <taxon>Tracheophyta</taxon>
        <taxon>Spermatophyta</taxon>
        <taxon>Magnoliopsida</taxon>
        <taxon>Ranunculales</taxon>
        <taxon>Circaeasteraceae</taxon>
        <taxon>Kingdonia</taxon>
    </lineage>
</organism>
<evidence type="ECO:0000256" key="3">
    <source>
        <dbReference type="ARBA" id="ARBA00022801"/>
    </source>
</evidence>
<keyword evidence="4" id="KW-0325">Glycoprotein</keyword>
<protein>
    <submittedName>
        <fullName evidence="6">Uncharacterized protein</fullName>
    </submittedName>
</protein>
<dbReference type="GO" id="GO:0016788">
    <property type="term" value="F:hydrolase activity, acting on ester bonds"/>
    <property type="evidence" value="ECO:0007669"/>
    <property type="project" value="InterPro"/>
</dbReference>
<comment type="caution">
    <text evidence="6">The sequence shown here is derived from an EMBL/GenBank/DDBJ whole genome shotgun (WGS) entry which is preliminary data.</text>
</comment>
<evidence type="ECO:0000313" key="6">
    <source>
        <dbReference type="EMBL" id="KAF6165393.1"/>
    </source>
</evidence>
<dbReference type="EMBL" id="JACGCM010000854">
    <property type="protein sequence ID" value="KAF6165393.1"/>
    <property type="molecule type" value="Genomic_DNA"/>
</dbReference>
<gene>
    <name evidence="6" type="ORF">GIB67_018837</name>
</gene>
<comment type="similarity">
    <text evidence="1">Belongs to the 'GDSL' lipolytic enzyme family.</text>
</comment>
<keyword evidence="7" id="KW-1185">Reference proteome</keyword>
<dbReference type="Proteomes" id="UP000541444">
    <property type="component" value="Unassembled WGS sequence"/>
</dbReference>